<dbReference type="Proteomes" id="UP000736335">
    <property type="component" value="Unassembled WGS sequence"/>
</dbReference>
<accession>A0A9P6H7S0</accession>
<dbReference type="Gene3D" id="2.170.260.10">
    <property type="entry name" value="paz domain"/>
    <property type="match status" value="1"/>
</dbReference>
<dbReference type="InterPro" id="IPR012337">
    <property type="entry name" value="RNaseH-like_sf"/>
</dbReference>
<dbReference type="Pfam" id="PF16487">
    <property type="entry name" value="ArgoMid"/>
    <property type="match status" value="1"/>
</dbReference>
<gene>
    <name evidence="2" type="ORF">BJ322DRAFT_1111991</name>
</gene>
<dbReference type="CDD" id="cd02846">
    <property type="entry name" value="PAZ_argonaute_like"/>
    <property type="match status" value="1"/>
</dbReference>
<reference evidence="2" key="1">
    <citation type="journal article" date="2020" name="Nat. Commun.">
        <title>Large-scale genome sequencing of mycorrhizal fungi provides insights into the early evolution of symbiotic traits.</title>
        <authorList>
            <person name="Miyauchi S."/>
            <person name="Kiss E."/>
            <person name="Kuo A."/>
            <person name="Drula E."/>
            <person name="Kohler A."/>
            <person name="Sanchez-Garcia M."/>
            <person name="Morin E."/>
            <person name="Andreopoulos B."/>
            <person name="Barry K.W."/>
            <person name="Bonito G."/>
            <person name="Buee M."/>
            <person name="Carver A."/>
            <person name="Chen C."/>
            <person name="Cichocki N."/>
            <person name="Clum A."/>
            <person name="Culley D."/>
            <person name="Crous P.W."/>
            <person name="Fauchery L."/>
            <person name="Girlanda M."/>
            <person name="Hayes R.D."/>
            <person name="Keri Z."/>
            <person name="LaButti K."/>
            <person name="Lipzen A."/>
            <person name="Lombard V."/>
            <person name="Magnuson J."/>
            <person name="Maillard F."/>
            <person name="Murat C."/>
            <person name="Nolan M."/>
            <person name="Ohm R.A."/>
            <person name="Pangilinan J."/>
            <person name="Pereira M.F."/>
            <person name="Perotto S."/>
            <person name="Peter M."/>
            <person name="Pfister S."/>
            <person name="Riley R."/>
            <person name="Sitrit Y."/>
            <person name="Stielow J.B."/>
            <person name="Szollosi G."/>
            <person name="Zifcakova L."/>
            <person name="Stursova M."/>
            <person name="Spatafora J.W."/>
            <person name="Tedersoo L."/>
            <person name="Vaario L.M."/>
            <person name="Yamada A."/>
            <person name="Yan M."/>
            <person name="Wang P."/>
            <person name="Xu J."/>
            <person name="Bruns T."/>
            <person name="Baldrian P."/>
            <person name="Vilgalys R."/>
            <person name="Dunand C."/>
            <person name="Henrissat B."/>
            <person name="Grigoriev I.V."/>
            <person name="Hibbett D."/>
            <person name="Nagy L.G."/>
            <person name="Martin F.M."/>
        </authorList>
    </citation>
    <scope>NUCLEOTIDE SEQUENCE</scope>
    <source>
        <strain evidence="2">UH-Tt-Lm1</strain>
    </source>
</reference>
<evidence type="ECO:0000259" key="1">
    <source>
        <dbReference type="PROSITE" id="PS50822"/>
    </source>
</evidence>
<dbReference type="InterPro" id="IPR032473">
    <property type="entry name" value="Argonaute_Mid_dom"/>
</dbReference>
<dbReference type="Pfam" id="PF02170">
    <property type="entry name" value="PAZ"/>
    <property type="match status" value="1"/>
</dbReference>
<dbReference type="PANTHER" id="PTHR22891">
    <property type="entry name" value="EUKARYOTIC TRANSLATION INITIATION FACTOR 2C"/>
    <property type="match status" value="1"/>
</dbReference>
<name>A0A9P6H7S0_9AGAM</name>
<dbReference type="InterPro" id="IPR036397">
    <property type="entry name" value="RNaseH_sf"/>
</dbReference>
<dbReference type="Gene3D" id="3.40.50.2300">
    <property type="match status" value="1"/>
</dbReference>
<protein>
    <submittedName>
        <fullName evidence="2">Piwi domain-containing protein</fullName>
    </submittedName>
</protein>
<dbReference type="SMART" id="SM01163">
    <property type="entry name" value="DUF1785"/>
    <property type="match status" value="1"/>
</dbReference>
<dbReference type="InterPro" id="IPR003100">
    <property type="entry name" value="PAZ_dom"/>
</dbReference>
<proteinExistence type="predicted"/>
<reference evidence="2" key="2">
    <citation type="submission" date="2020-11" db="EMBL/GenBank/DDBJ databases">
        <authorList>
            <consortium name="DOE Joint Genome Institute"/>
            <person name="Kuo A."/>
            <person name="Miyauchi S."/>
            <person name="Kiss E."/>
            <person name="Drula E."/>
            <person name="Kohler A."/>
            <person name="Sanchez-Garcia M."/>
            <person name="Andreopoulos B."/>
            <person name="Barry K.W."/>
            <person name="Bonito G."/>
            <person name="Buee M."/>
            <person name="Carver A."/>
            <person name="Chen C."/>
            <person name="Cichocki N."/>
            <person name="Clum A."/>
            <person name="Culley D."/>
            <person name="Crous P.W."/>
            <person name="Fauchery L."/>
            <person name="Girlanda M."/>
            <person name="Hayes R."/>
            <person name="Keri Z."/>
            <person name="Labutti K."/>
            <person name="Lipzen A."/>
            <person name="Lombard V."/>
            <person name="Magnuson J."/>
            <person name="Maillard F."/>
            <person name="Morin E."/>
            <person name="Murat C."/>
            <person name="Nolan M."/>
            <person name="Ohm R."/>
            <person name="Pangilinan J."/>
            <person name="Pereira M."/>
            <person name="Perotto S."/>
            <person name="Peter M."/>
            <person name="Riley R."/>
            <person name="Sitrit Y."/>
            <person name="Stielow B."/>
            <person name="Szollosi G."/>
            <person name="Zifcakova L."/>
            <person name="Stursova M."/>
            <person name="Spatafora J.W."/>
            <person name="Tedersoo L."/>
            <person name="Vaario L.-M."/>
            <person name="Yamada A."/>
            <person name="Yan M."/>
            <person name="Wang P."/>
            <person name="Xu J."/>
            <person name="Bruns T."/>
            <person name="Baldrian P."/>
            <person name="Vilgalys R."/>
            <person name="Henrissat B."/>
            <person name="Grigoriev I.V."/>
            <person name="Hibbett D."/>
            <person name="Nagy L.G."/>
            <person name="Martin F.M."/>
        </authorList>
    </citation>
    <scope>NUCLEOTIDE SEQUENCE</scope>
    <source>
        <strain evidence="2">UH-Tt-Lm1</strain>
    </source>
</reference>
<dbReference type="InterPro" id="IPR036085">
    <property type="entry name" value="PAZ_dom_sf"/>
</dbReference>
<dbReference type="OrthoDB" id="10252740at2759"/>
<evidence type="ECO:0000313" key="2">
    <source>
        <dbReference type="EMBL" id="KAF9781277.1"/>
    </source>
</evidence>
<dbReference type="EMBL" id="WIUZ02000014">
    <property type="protein sequence ID" value="KAF9781277.1"/>
    <property type="molecule type" value="Genomic_DNA"/>
</dbReference>
<evidence type="ECO:0000313" key="3">
    <source>
        <dbReference type="Proteomes" id="UP000736335"/>
    </source>
</evidence>
<dbReference type="GO" id="GO:0003723">
    <property type="term" value="F:RNA binding"/>
    <property type="evidence" value="ECO:0007669"/>
    <property type="project" value="InterPro"/>
</dbReference>
<feature type="domain" description="Piwi" evidence="1">
    <location>
        <begin position="589"/>
        <end position="867"/>
    </location>
</feature>
<dbReference type="PROSITE" id="PS50822">
    <property type="entry name" value="PIWI"/>
    <property type="match status" value="1"/>
</dbReference>
<organism evidence="2 3">
    <name type="scientific">Thelephora terrestris</name>
    <dbReference type="NCBI Taxonomy" id="56493"/>
    <lineage>
        <taxon>Eukaryota</taxon>
        <taxon>Fungi</taxon>
        <taxon>Dikarya</taxon>
        <taxon>Basidiomycota</taxon>
        <taxon>Agaricomycotina</taxon>
        <taxon>Agaricomycetes</taxon>
        <taxon>Thelephorales</taxon>
        <taxon>Thelephoraceae</taxon>
        <taxon>Thelephora</taxon>
    </lineage>
</organism>
<dbReference type="InterPro" id="IPR014811">
    <property type="entry name" value="ArgoL1"/>
</dbReference>
<sequence length="899" mass="102709">MTSQPLVLKSSGDLFKGTKGHQCSIISNTFKLRLPDKEYYHYDREYRCLQIDIWADNVCTAVCIRKWDKRKETEGEQLKNPSRTVAVIERLQSVTAPQEFNPRGVYDGAVNFFTLKNMSQSKTFEVSMSDGKFVDFTVTMNLVGKINPNRDIARFRQNQGGNMEHVVNLVQVYMRHEMKYYCPPTSKFYYKSGESSNLRHGLELWPAIFQSVRLGRDDLYLNIDTGVGVFYGQDLAQVCHKFLRASAFRLQDLILEPPEESRASPSTREKMKREWEALLRFIKGLEVSVNFKTSRKYPRRKIVDIYPRAGRYQFVLERADKKEKRVVTVEEYYQMAYGQRMQCPDAIGVVTRKDPFSVIPIEFCRLSQQMYKKVLDPENTSMVLQKATVRPRDRFRAIEAARAECAGSLPRSGLNAEISTRAMQIPARKLQIPGIAFGEAKKESTNNGQWNMRDKKYYQPGYISEWAVINFTNENNLGPMIKGLTECCQSRGMFRQRGIGPPAETGRLHLPRILPGNPLHVERVLQEVEAGAKRDCDSWAGNRYKDPSMKLKALHDMSNHFLVVAFLPFHAAEIRQKIKHWGDTKGFMTQCIRQKDPSSPRNKFNDQYYNNLALKINAKVGGVNFCPIEPSFDQCKSAPMMIVGADVGHASPGVHRPSLASVVFSTDNTFSRYQALASLQQGRMEAIADLKQMMLDAFKKFHGTNGCIPERIVFFRDGVSEGEFSRVRDSEVEAIHDAIREVGRKVKLTKPPKLTFIIVGKRHHLKFFVQGRDSVDQPPQGLVVDTEVISPLYPNFYLQSHAGMLGTRKSSHYTVLHNENETFDADFIQGLAFSLCHLQARATKGVSIPAPVAYADLVCSRVEFHFSKQDLEMLDSREVVEIAQWEEKFRPAKQGMYFV</sequence>
<dbReference type="Gene3D" id="3.30.420.10">
    <property type="entry name" value="Ribonuclease H-like superfamily/Ribonuclease H"/>
    <property type="match status" value="1"/>
</dbReference>
<dbReference type="SUPFAM" id="SSF53098">
    <property type="entry name" value="Ribonuclease H-like"/>
    <property type="match status" value="1"/>
</dbReference>
<dbReference type="InterPro" id="IPR003165">
    <property type="entry name" value="Piwi"/>
</dbReference>
<comment type="caution">
    <text evidence="2">The sequence shown here is derived from an EMBL/GenBank/DDBJ whole genome shotgun (WGS) entry which is preliminary data.</text>
</comment>
<dbReference type="AlphaFoldDB" id="A0A9P6H7S0"/>
<dbReference type="Pfam" id="PF08699">
    <property type="entry name" value="ArgoL1"/>
    <property type="match status" value="1"/>
</dbReference>
<dbReference type="Pfam" id="PF02171">
    <property type="entry name" value="Piwi"/>
    <property type="match status" value="1"/>
</dbReference>
<dbReference type="SMART" id="SM00950">
    <property type="entry name" value="Piwi"/>
    <property type="match status" value="1"/>
</dbReference>
<dbReference type="SUPFAM" id="SSF101690">
    <property type="entry name" value="PAZ domain"/>
    <property type="match status" value="1"/>
</dbReference>
<keyword evidence="3" id="KW-1185">Reference proteome</keyword>